<proteinExistence type="predicted"/>
<dbReference type="InterPro" id="IPR034732">
    <property type="entry name" value="EPHD"/>
</dbReference>
<feature type="compositionally biased region" description="Polar residues" evidence="10">
    <location>
        <begin position="1235"/>
        <end position="1259"/>
    </location>
</feature>
<feature type="region of interest" description="Disordered" evidence="10">
    <location>
        <begin position="1132"/>
        <end position="1156"/>
    </location>
</feature>
<feature type="compositionally biased region" description="Basic and acidic residues" evidence="10">
    <location>
        <begin position="1138"/>
        <end position="1153"/>
    </location>
</feature>
<evidence type="ECO:0000256" key="7">
    <source>
        <dbReference type="ARBA" id="ARBA00022843"/>
    </source>
</evidence>
<dbReference type="PANTHER" id="PTHR14955:SF7">
    <property type="entry name" value="TRANSCRIPTION FACTOR 20"/>
    <property type="match status" value="1"/>
</dbReference>
<feature type="compositionally biased region" description="Polar residues" evidence="10">
    <location>
        <begin position="556"/>
        <end position="566"/>
    </location>
</feature>
<feature type="region of interest" description="Disordered" evidence="10">
    <location>
        <begin position="1235"/>
        <end position="1305"/>
    </location>
</feature>
<evidence type="ECO:0000313" key="13">
    <source>
        <dbReference type="Proteomes" id="UP000694395"/>
    </source>
</evidence>
<feature type="compositionally biased region" description="Polar residues" evidence="10">
    <location>
        <begin position="114"/>
        <end position="125"/>
    </location>
</feature>
<feature type="region of interest" description="Disordered" evidence="10">
    <location>
        <begin position="1696"/>
        <end position="1816"/>
    </location>
</feature>
<evidence type="ECO:0000259" key="11">
    <source>
        <dbReference type="PROSITE" id="PS51805"/>
    </source>
</evidence>
<sequence>PTKSTDIISPRMTDDYTGMQQQTPPNPQSHSRHLLHRGHHHPSQAGHMLAYDARNRAGESSHGNIHSGSSSNPYQKETMDYYFAMGGKDRHRRGGMAYGAGFGYSNMDGHIPQQYRQAGTSSSGMMSPYPLDYGSTAGSGGSSSGSSGIQHRQHGQNYPTHQALQHGQQHRTYPISGHRMPPQFSHYSPQGSASTGSSGMYSSPPQRYHDGASSGGGFEPKVNNSPNMNSNSNSISSSATTNNVGSLENVAKSYHSSSYPSYSPQTHPLHKQATLQHRNSQHNLGIGYDNSLKMQHHAPPPGPVYSKHHQSTNPGMPQQPCQEIAKSPMHSQPQQGQINQNFSPISNPSPAASAVQSPSCSSSPSPLMGVSEGHGNPLCPPHVPSHPPPPNPRSCRGRLLQTMPQLSPTPNSNSSISSCGRKGSHEEGSSSSVYSSSPLDKLMQDPGLNSLNALTSQVANLPNTVQHMLLTDTLMSHRRGKDGQSQMLQALQAIPSTQPRSRSVSAASSSGIGGGEGASSEAGGDDDSFLVSERVSSRAKEERDEQISEGGESRMRQMSGTSSGSEPTGYYPPPSQSQMSMGSSKNQSHTGKSDQGSQGKRMLTESSTKQSLNQSDVSERKTTETRTPSLSSPSSAPQSAEPGPSVHSRPPVSSTPSCPIPSPAPQFHPNCATDVNTKNGLRKTREIKYEGIKDESGGMVEKNEKGTHGEQTREGHMRQDGQDKENKLDRSSLRNKKSDEKDGKRCKTRDLDNSNQDQNIEEQTNAGGVGVIVSTRCEVNHPEKATCAQDNCIEEKHSDSFFRESSRHNGEEGMDLSVYSSHHEVPQKSNFGRSVPQNHPLSGPQKYGYQESPHGAAMGLKNRGRPSPGSVTGSNSRYQGFHQPKPSYAPEHTKDVAGTTVEGSVRRREGSGARGHDDNSQLQHPFPSLLQEVLQGYHLDRRYGRSEQALTAHLQAQNMTRQQYQTRHPYGMAESMRTQTGVGEVTSHPSRMTSPGKPLQLNQRQGPGSDFVPESPQSSLRSEGVDTKGSHSASSEKNKMATPQRHLTHMPQSTEFLSGPPPKHINLADYSLPHRKPPSGLPSSSSAVQELLLQETEPLAGSVGTIGQIESQMLTSSLLPPSKERRSVICDVCPNRRSTPERDGKREREREKSPIGASVIQLPSTNDLGNSKEMGDKKEVGVKVASKETAEAVHHSGLTTKETDVEHHNKALHPSVVMNSEPLRRGKIDLTTTMPSQHLQQTSHYPSTTNPLSPPSRHQSYPHGVDLSTGHASGFPGSRFGDAREGNMMPRNPHFHNPYHSPQVQLQNPQSANKLQMYTHLHAHDLDDRLNWVATINRPTKDMMQSSTSPGRHKLSHSEQRQRMQSPTDILHNRQMFAKQQVPHQNTYYDMKMWESTHSGRESVGMLEGDPYQRSQQPPPAAPLGSVAHQLVPTAPPVSNILESPVSQVVTEEIFKSLHPTPTPNSMKTVGPSIGGNVNSVMPQSHRPNKTGGSGDTNPLMLRRRVRSFISPIPAKRQHQDVSQQRSAPSSYHSPLAYSESSLQNDDDSSSSDITTLGSPNTPCPTPGQSTYSQSSSPVQGKKSLPPRKGRGLKLEAIVQKITPNVKKSTNSGHTDVDSNDFTGFSHTEMSQFTDTQDEEECLPYLDESLSLSDIMPYRGVDETGPLPPTAYPCDPHQTSQVLKCGTTGTVTRPFDYYGTTPPHHSQAQGHLLRQPHQTSPRSSLAMTGSPQDSKQSDNSVPKGYFPSGKKKGRPVGSVNKQKRAQATQAQAQNVSPSALSGPPIQSPKQEGVKDESEVVGSRGRQRRRRRGVAAAAAKDDLEAATRAGGHFDNSRVFPDNSKCAFAPYIHVERKVAEIGAVCTIVNGEEEKMKGERGRVKEKRELEDVDSALQAGKALPSSEYLLPGPVITESIHSGRLLCCLCQKWANYKNLGDLYGPYYPPEYATRLPKNQPQIRQSLVITGMSRNVQNLDTISNQQQTGDTQQRPQHRKLTSHPRFKRRQKSSENSPRMVPSNSKASLPFQPPPPTLDSLGPLAQLAQLPQMPIDPEELWVHEACMVWTSGVYLVNGRLYGLQEALDGARDTVCSYCEMVGSTLGCYSKGCTLRYHYPCAMDADCSLNEDNFSLRCPKHKVKRERLVII</sequence>
<dbReference type="GO" id="GO:0006357">
    <property type="term" value="P:regulation of transcription by RNA polymerase II"/>
    <property type="evidence" value="ECO:0007669"/>
    <property type="project" value="TreeGrafter"/>
</dbReference>
<feature type="compositionally biased region" description="Basic residues" evidence="10">
    <location>
        <begin position="1989"/>
        <end position="2004"/>
    </location>
</feature>
<dbReference type="InterPro" id="IPR001965">
    <property type="entry name" value="Znf_PHD"/>
</dbReference>
<feature type="compositionally biased region" description="Polar residues" evidence="10">
    <location>
        <begin position="585"/>
        <end position="616"/>
    </location>
</feature>
<feature type="compositionally biased region" description="Basic and acidic residues" evidence="10">
    <location>
        <begin position="904"/>
        <end position="919"/>
    </location>
</feature>
<feature type="compositionally biased region" description="Polar residues" evidence="10">
    <location>
        <begin position="869"/>
        <end position="878"/>
    </location>
</feature>
<feature type="domain" description="PHD-type" evidence="11">
    <location>
        <begin position="2029"/>
        <end position="2134"/>
    </location>
</feature>
<feature type="compositionally biased region" description="Polar residues" evidence="10">
    <location>
        <begin position="978"/>
        <end position="993"/>
    </location>
</feature>
<organism evidence="12 13">
    <name type="scientific">Oncorhynchus mykiss</name>
    <name type="common">Rainbow trout</name>
    <name type="synonym">Salmo gairdneri</name>
    <dbReference type="NCBI Taxonomy" id="8022"/>
    <lineage>
        <taxon>Eukaryota</taxon>
        <taxon>Metazoa</taxon>
        <taxon>Chordata</taxon>
        <taxon>Craniata</taxon>
        <taxon>Vertebrata</taxon>
        <taxon>Euteleostomi</taxon>
        <taxon>Actinopterygii</taxon>
        <taxon>Neopterygii</taxon>
        <taxon>Teleostei</taxon>
        <taxon>Protacanthopterygii</taxon>
        <taxon>Salmoniformes</taxon>
        <taxon>Salmonidae</taxon>
        <taxon>Salmoninae</taxon>
        <taxon>Oncorhynchus</taxon>
    </lineage>
</organism>
<keyword evidence="2" id="KW-1017">Isopeptide bond</keyword>
<name>A0A8C7UXY9_ONCMY</name>
<feature type="compositionally biased region" description="Pro residues" evidence="10">
    <location>
        <begin position="378"/>
        <end position="392"/>
    </location>
</feature>
<keyword evidence="5" id="KW-0863">Zinc-finger</keyword>
<evidence type="ECO:0000256" key="4">
    <source>
        <dbReference type="ARBA" id="ARBA00022723"/>
    </source>
</evidence>
<feature type="compositionally biased region" description="Low complexity" evidence="10">
    <location>
        <begin position="1979"/>
        <end position="1988"/>
    </location>
</feature>
<feature type="compositionally biased region" description="Polar residues" evidence="10">
    <location>
        <begin position="827"/>
        <end position="840"/>
    </location>
</feature>
<feature type="compositionally biased region" description="Polar residues" evidence="10">
    <location>
        <begin position="1521"/>
        <end position="1533"/>
    </location>
</feature>
<dbReference type="FunFam" id="3.30.40.10:FF:000116">
    <property type="entry name" value="Transcription factor 20 (AR1)"/>
    <property type="match status" value="1"/>
</dbReference>
<feature type="compositionally biased region" description="Low complexity" evidence="10">
    <location>
        <begin position="191"/>
        <end position="203"/>
    </location>
</feature>
<comment type="subcellular location">
    <subcellularLocation>
        <location evidence="1">Nucleus</location>
    </subcellularLocation>
</comment>
<evidence type="ECO:0000256" key="10">
    <source>
        <dbReference type="SAM" id="MobiDB-lite"/>
    </source>
</evidence>
<accession>A0A8C7UXY9</accession>
<keyword evidence="6" id="KW-0862">Zinc</keyword>
<feature type="region of interest" description="Disordered" evidence="10">
    <location>
        <begin position="493"/>
        <end position="767"/>
    </location>
</feature>
<keyword evidence="8" id="KW-0010">Activator</keyword>
<evidence type="ECO:0000313" key="12">
    <source>
        <dbReference type="Ensembl" id="ENSOMYP00000099768.2"/>
    </source>
</evidence>
<feature type="compositionally biased region" description="Basic and acidic residues" evidence="10">
    <location>
        <begin position="1023"/>
        <end position="1039"/>
    </location>
</feature>
<feature type="compositionally biased region" description="Low complexity" evidence="10">
    <location>
        <begin position="223"/>
        <end position="242"/>
    </location>
</feature>
<feature type="region of interest" description="Disordered" evidence="10">
    <location>
        <begin position="978"/>
        <end position="1045"/>
    </location>
</feature>
<dbReference type="InterPro" id="IPR013083">
    <property type="entry name" value="Znf_RING/FYVE/PHD"/>
</dbReference>
<evidence type="ECO:0000256" key="6">
    <source>
        <dbReference type="ARBA" id="ARBA00022833"/>
    </source>
</evidence>
<feature type="compositionally biased region" description="Polar residues" evidence="10">
    <location>
        <begin position="753"/>
        <end position="766"/>
    </location>
</feature>
<dbReference type="Gene3D" id="3.30.40.10">
    <property type="entry name" value="Zinc/RING finger domain, C3HC4 (zinc finger)"/>
    <property type="match status" value="1"/>
</dbReference>
<evidence type="ECO:0000256" key="8">
    <source>
        <dbReference type="ARBA" id="ARBA00023159"/>
    </source>
</evidence>
<feature type="compositionally biased region" description="Polar residues" evidence="10">
    <location>
        <begin position="2007"/>
        <end position="2020"/>
    </location>
</feature>
<feature type="compositionally biased region" description="Basic and acidic residues" evidence="10">
    <location>
        <begin position="801"/>
        <end position="811"/>
    </location>
</feature>
<evidence type="ECO:0000256" key="9">
    <source>
        <dbReference type="ARBA" id="ARBA00023242"/>
    </source>
</evidence>
<feature type="compositionally biased region" description="Low complexity" evidence="10">
    <location>
        <begin position="408"/>
        <end position="418"/>
    </location>
</feature>
<evidence type="ECO:0000256" key="1">
    <source>
        <dbReference type="ARBA" id="ARBA00004123"/>
    </source>
</evidence>
<feature type="compositionally biased region" description="Low complexity" evidence="10">
    <location>
        <begin position="343"/>
        <end position="366"/>
    </location>
</feature>
<feature type="region of interest" description="Disordered" evidence="10">
    <location>
        <begin position="1978"/>
        <end position="2035"/>
    </location>
</feature>
<feature type="compositionally biased region" description="Polar residues" evidence="10">
    <location>
        <begin position="311"/>
        <end position="321"/>
    </location>
</feature>
<feature type="region of interest" description="Disordered" evidence="10">
    <location>
        <begin position="114"/>
        <end position="242"/>
    </location>
</feature>
<feature type="compositionally biased region" description="Polar residues" evidence="10">
    <location>
        <begin position="155"/>
        <end position="171"/>
    </location>
</feature>
<reference evidence="12" key="2">
    <citation type="submission" date="2025-08" db="UniProtKB">
        <authorList>
            <consortium name="Ensembl"/>
        </authorList>
    </citation>
    <scope>IDENTIFICATION</scope>
</reference>
<dbReference type="Pfam" id="PF13771">
    <property type="entry name" value="zf-HC5HC2H"/>
    <property type="match status" value="1"/>
</dbReference>
<feature type="compositionally biased region" description="Polar residues" evidence="10">
    <location>
        <begin position="1554"/>
        <end position="1579"/>
    </location>
</feature>
<dbReference type="InterPro" id="IPR052440">
    <property type="entry name" value="Trans_Reg/Chrom_Remod"/>
</dbReference>
<evidence type="ECO:0000256" key="5">
    <source>
        <dbReference type="ARBA" id="ARBA00022771"/>
    </source>
</evidence>
<dbReference type="GO" id="GO:0008270">
    <property type="term" value="F:zinc ion binding"/>
    <property type="evidence" value="ECO:0007669"/>
    <property type="project" value="UniProtKB-KW"/>
</dbReference>
<keyword evidence="9" id="KW-0539">Nucleus</keyword>
<keyword evidence="7" id="KW-0832">Ubl conjugation</keyword>
<feature type="compositionally biased region" description="Basic and acidic residues" evidence="10">
    <location>
        <begin position="535"/>
        <end position="555"/>
    </location>
</feature>
<feature type="region of interest" description="Disordered" evidence="10">
    <location>
        <begin position="801"/>
        <end position="923"/>
    </location>
</feature>
<feature type="region of interest" description="Disordered" evidence="10">
    <location>
        <begin position="294"/>
        <end position="441"/>
    </location>
</feature>
<dbReference type="PROSITE" id="PS51805">
    <property type="entry name" value="EPHD"/>
    <property type="match status" value="1"/>
</dbReference>
<feature type="region of interest" description="Disordered" evidence="10">
    <location>
        <begin position="1341"/>
        <end position="1361"/>
    </location>
</feature>
<dbReference type="GO" id="GO:0005634">
    <property type="term" value="C:nucleus"/>
    <property type="evidence" value="ECO:0007669"/>
    <property type="project" value="UniProtKB-SubCell"/>
</dbReference>
<keyword evidence="4" id="KW-0479">Metal-binding</keyword>
<dbReference type="Ensembl" id="ENSOMYT00000108278.2">
    <property type="protein sequence ID" value="ENSOMYP00000099768.2"/>
    <property type="gene ID" value="ENSOMYG00000045189.2"/>
</dbReference>
<feature type="region of interest" description="Disordered" evidence="10">
    <location>
        <begin position="1"/>
        <end position="45"/>
    </location>
</feature>
<feature type="region of interest" description="Disordered" evidence="10">
    <location>
        <begin position="1458"/>
        <end position="1592"/>
    </location>
</feature>
<feature type="compositionally biased region" description="Basic and acidic residues" evidence="10">
    <location>
        <begin position="683"/>
        <end position="752"/>
    </location>
</feature>
<keyword evidence="3" id="KW-0597">Phosphoprotein</keyword>
<dbReference type="Proteomes" id="UP000694395">
    <property type="component" value="Chromosome 12"/>
</dbReference>
<feature type="compositionally biased region" description="Polar residues" evidence="10">
    <location>
        <begin position="329"/>
        <end position="342"/>
    </location>
</feature>
<dbReference type="PANTHER" id="PTHR14955">
    <property type="entry name" value="RETINOIC ACID INDUCED 1/TRANSCRIPTION FACTOR 20"/>
    <property type="match status" value="1"/>
</dbReference>
<dbReference type="SMART" id="SM00249">
    <property type="entry name" value="PHD"/>
    <property type="match status" value="1"/>
</dbReference>
<dbReference type="GeneTree" id="ENSGT00940000157896"/>
<feature type="compositionally biased region" description="Basic residues" evidence="10">
    <location>
        <begin position="30"/>
        <end position="42"/>
    </location>
</feature>
<evidence type="ECO:0000256" key="2">
    <source>
        <dbReference type="ARBA" id="ARBA00022499"/>
    </source>
</evidence>
<reference evidence="12" key="1">
    <citation type="submission" date="2020-07" db="EMBL/GenBank/DDBJ databases">
        <title>A long reads based de novo assembly of the rainbow trout Arlee double haploid line genome.</title>
        <authorList>
            <person name="Gao G."/>
            <person name="Palti Y."/>
        </authorList>
    </citation>
    <scope>NUCLEOTIDE SEQUENCE [LARGE SCALE GENOMIC DNA]</scope>
</reference>
<keyword evidence="13" id="KW-1185">Reference proteome</keyword>
<protein>
    <recommendedName>
        <fullName evidence="11">PHD-type domain-containing protein</fullName>
    </recommendedName>
</protein>
<feature type="compositionally biased region" description="Polar residues" evidence="10">
    <location>
        <begin position="1716"/>
        <end position="1740"/>
    </location>
</feature>
<reference evidence="12" key="3">
    <citation type="submission" date="2025-09" db="UniProtKB">
        <authorList>
            <consortium name="Ensembl"/>
        </authorList>
    </citation>
    <scope>IDENTIFICATION</scope>
</reference>
<feature type="compositionally biased region" description="Polar residues" evidence="10">
    <location>
        <begin position="493"/>
        <end position="504"/>
    </location>
</feature>
<feature type="compositionally biased region" description="Low complexity" evidence="10">
    <location>
        <begin position="628"/>
        <end position="645"/>
    </location>
</feature>
<evidence type="ECO:0000256" key="3">
    <source>
        <dbReference type="ARBA" id="ARBA00022553"/>
    </source>
</evidence>